<reference evidence="8" key="1">
    <citation type="journal article" date="2019" name="Int. J. Syst. Evol. Microbiol.">
        <title>The Global Catalogue of Microorganisms (GCM) 10K type strain sequencing project: providing services to taxonomists for standard genome sequencing and annotation.</title>
        <authorList>
            <consortium name="The Broad Institute Genomics Platform"/>
            <consortium name="The Broad Institute Genome Sequencing Center for Infectious Disease"/>
            <person name="Wu L."/>
            <person name="Ma J."/>
        </authorList>
    </citation>
    <scope>NUCLEOTIDE SEQUENCE [LARGE SCALE GENOMIC DNA]</scope>
    <source>
        <strain evidence="8">CGMCC 1.8859</strain>
    </source>
</reference>
<protein>
    <recommendedName>
        <fullName evidence="6">Cytochrome c domain-containing protein</fullName>
    </recommendedName>
</protein>
<feature type="signal peptide" evidence="5">
    <location>
        <begin position="1"/>
        <end position="26"/>
    </location>
</feature>
<keyword evidence="3 4" id="KW-0408">Iron</keyword>
<organism evidence="7 8">
    <name type="scientific">Silvimonas iriomotensis</name>
    <dbReference type="NCBI Taxonomy" id="449662"/>
    <lineage>
        <taxon>Bacteria</taxon>
        <taxon>Pseudomonadati</taxon>
        <taxon>Pseudomonadota</taxon>
        <taxon>Betaproteobacteria</taxon>
        <taxon>Neisseriales</taxon>
        <taxon>Chitinibacteraceae</taxon>
        <taxon>Silvimonas</taxon>
    </lineage>
</organism>
<feature type="domain" description="Cytochrome c" evidence="6">
    <location>
        <begin position="43"/>
        <end position="149"/>
    </location>
</feature>
<evidence type="ECO:0000256" key="3">
    <source>
        <dbReference type="ARBA" id="ARBA00023004"/>
    </source>
</evidence>
<proteinExistence type="predicted"/>
<keyword evidence="5" id="KW-0732">Signal</keyword>
<dbReference type="RefSeq" id="WP_188701364.1">
    <property type="nucleotide sequence ID" value="NZ_BMLX01000001.1"/>
</dbReference>
<dbReference type="Proteomes" id="UP000637267">
    <property type="component" value="Unassembled WGS sequence"/>
</dbReference>
<sequence>MKKILLSVAVLFVVGGAAFFALTAPAAWRATHAQRDGVSSLTADLKNGRNQFLAGDCATCHATPGSADDTRLGGGRALDTAFGIFHMPNISSDTNDGIGSWTLAQFTIAMREGVLPDKGNAYPAFPYTSYQRMTADDLRDLFAYIKSLPPVAGKAPDHELKFPFSIRRGVGLWRLAFLDGKPVQALDGYNSKISGDPVWQRGRYLVEGAAHCAECHSPRNLMGAVPASQRFGGGPNAEGTGYVPNISPDETGIGYWSVNDITRYLKHGVNPIGIKAGGDMKEVIANTSRLPDEDILAMATYLKTVNAVDAPNAGLPPPNRTEEVVMLPDTQQASNASRLDSLVAPAAELAKSDVLYVVKPQPFMLDPAQSKEDGKLLGATRLAVLARQGDLVQVRVEGWQQAGAESAFHAMKGQRILQAVLSPEAIARVQSAGTVRDELTGLDWQQGSLNVWIKQDGLATRLDPLWQHSDETYRRSCATCHALPHSQDFMANQWIGTLGAMKRYTSLDDSEYRLLLAWLQYHSRDVGAGAAHP</sequence>
<dbReference type="InterPro" id="IPR009056">
    <property type="entry name" value="Cyt_c-like_dom"/>
</dbReference>
<dbReference type="Pfam" id="PF00034">
    <property type="entry name" value="Cytochrom_C"/>
    <property type="match status" value="1"/>
</dbReference>
<dbReference type="Gene3D" id="1.10.760.10">
    <property type="entry name" value="Cytochrome c-like domain"/>
    <property type="match status" value="2"/>
</dbReference>
<gene>
    <name evidence="7" type="ORF">GCM10010970_01730</name>
</gene>
<comment type="caution">
    <text evidence="7">The sequence shown here is derived from an EMBL/GenBank/DDBJ whole genome shotgun (WGS) entry which is preliminary data.</text>
</comment>
<evidence type="ECO:0000256" key="1">
    <source>
        <dbReference type="ARBA" id="ARBA00022617"/>
    </source>
</evidence>
<keyword evidence="8" id="KW-1185">Reference proteome</keyword>
<evidence type="ECO:0000256" key="5">
    <source>
        <dbReference type="SAM" id="SignalP"/>
    </source>
</evidence>
<dbReference type="EMBL" id="BMLX01000001">
    <property type="protein sequence ID" value="GGP17823.1"/>
    <property type="molecule type" value="Genomic_DNA"/>
</dbReference>
<evidence type="ECO:0000256" key="4">
    <source>
        <dbReference type="PROSITE-ProRule" id="PRU00433"/>
    </source>
</evidence>
<name>A0ABQ2P429_9NEIS</name>
<evidence type="ECO:0000256" key="2">
    <source>
        <dbReference type="ARBA" id="ARBA00022723"/>
    </source>
</evidence>
<evidence type="ECO:0000313" key="8">
    <source>
        <dbReference type="Proteomes" id="UP000637267"/>
    </source>
</evidence>
<evidence type="ECO:0000313" key="7">
    <source>
        <dbReference type="EMBL" id="GGP17823.1"/>
    </source>
</evidence>
<feature type="chain" id="PRO_5045554260" description="Cytochrome c domain-containing protein" evidence="5">
    <location>
        <begin position="27"/>
        <end position="533"/>
    </location>
</feature>
<evidence type="ECO:0000259" key="6">
    <source>
        <dbReference type="PROSITE" id="PS51007"/>
    </source>
</evidence>
<dbReference type="PANTHER" id="PTHR35008">
    <property type="entry name" value="BLL4482 PROTEIN-RELATED"/>
    <property type="match status" value="1"/>
</dbReference>
<feature type="domain" description="Cytochrome c" evidence="6">
    <location>
        <begin position="190"/>
        <end position="306"/>
    </location>
</feature>
<dbReference type="InterPro" id="IPR036909">
    <property type="entry name" value="Cyt_c-like_dom_sf"/>
</dbReference>
<accession>A0ABQ2P429</accession>
<keyword evidence="2 4" id="KW-0479">Metal-binding</keyword>
<dbReference type="PANTHER" id="PTHR35008:SF8">
    <property type="entry name" value="ALCOHOL DEHYDROGENASE CYTOCHROME C SUBUNIT"/>
    <property type="match status" value="1"/>
</dbReference>
<dbReference type="SUPFAM" id="SSF46626">
    <property type="entry name" value="Cytochrome c"/>
    <property type="match status" value="2"/>
</dbReference>
<dbReference type="InterPro" id="IPR051459">
    <property type="entry name" value="Cytochrome_c-type_DH"/>
</dbReference>
<dbReference type="PROSITE" id="PS51007">
    <property type="entry name" value="CYTC"/>
    <property type="match status" value="2"/>
</dbReference>
<keyword evidence="1 4" id="KW-0349">Heme</keyword>